<evidence type="ECO:0000313" key="1">
    <source>
        <dbReference type="EMBL" id="EGU34656.1"/>
    </source>
</evidence>
<evidence type="ECO:0000313" key="2">
    <source>
        <dbReference type="Proteomes" id="UP000004605"/>
    </source>
</evidence>
<proteinExistence type="predicted"/>
<keyword evidence="2" id="KW-1185">Reference proteome</keyword>
<dbReference type="Proteomes" id="UP000004605">
    <property type="component" value="Unassembled WGS sequence"/>
</dbReference>
<dbReference type="AlphaFoldDB" id="F9S5X7"/>
<reference evidence="1 2" key="1">
    <citation type="journal article" date="2012" name="Int. J. Syst. Evol. Microbiol.">
        <title>Vibrio caribbeanicus sp. nov., isolated from the marine sponge Scleritoderma cyanea.</title>
        <authorList>
            <person name="Hoffmann M."/>
            <person name="Monday S.R."/>
            <person name="Allard M.W."/>
            <person name="Strain E.A."/>
            <person name="Whittaker P."/>
            <person name="Naum M."/>
            <person name="McCarthy P.J."/>
            <person name="Lopez J.V."/>
            <person name="Fischer M."/>
            <person name="Brown E.W."/>
        </authorList>
    </citation>
    <scope>NUCLEOTIDE SEQUENCE [LARGE SCALE GENOMIC DNA]</scope>
    <source>
        <strain evidence="1 2">ATCC 700023</strain>
    </source>
</reference>
<sequence length="104" mass="12313">MANNSGRFFSNNSLYKLLELVEVRDLIDRNSLKTYWCESTFELFIYKAEGLLEVISYTEDGYLFVELAYPKQSKNCNLDHLYFEVYEQSIQRGQDKYQAVINNL</sequence>
<name>F9S5X7_9VIBR</name>
<protein>
    <submittedName>
        <fullName evidence="1">Uncharacterized protein</fullName>
    </submittedName>
</protein>
<accession>F9S5X7</accession>
<feature type="non-terminal residue" evidence="1">
    <location>
        <position position="104"/>
    </location>
</feature>
<dbReference type="EMBL" id="AFWF01000239">
    <property type="protein sequence ID" value="EGU34656.1"/>
    <property type="molecule type" value="Genomic_DNA"/>
</dbReference>
<dbReference type="RefSeq" id="WP_006713895.1">
    <property type="nucleotide sequence ID" value="NZ_AFWF01000239.1"/>
</dbReference>
<organism evidence="1 2">
    <name type="scientific">Vibrio ichthyoenteri ATCC 700023</name>
    <dbReference type="NCBI Taxonomy" id="870968"/>
    <lineage>
        <taxon>Bacteria</taxon>
        <taxon>Pseudomonadati</taxon>
        <taxon>Pseudomonadota</taxon>
        <taxon>Gammaproteobacteria</taxon>
        <taxon>Vibrionales</taxon>
        <taxon>Vibrionaceae</taxon>
        <taxon>Vibrio</taxon>
    </lineage>
</organism>
<gene>
    <name evidence="1" type="ORF">VII00023_16676</name>
</gene>
<comment type="caution">
    <text evidence="1">The sequence shown here is derived from an EMBL/GenBank/DDBJ whole genome shotgun (WGS) entry which is preliminary data.</text>
</comment>